<dbReference type="Proteomes" id="UP000263486">
    <property type="component" value="Unassembled WGS sequence"/>
</dbReference>
<sequence>MRIIKLNVSNREIDHLNLVDIVLVELILIYPSHLPSPQDGGGGGYLFGKLDSKKTSRSFQFLGEFSLLFL</sequence>
<comment type="caution">
    <text evidence="1">The sequence shown here is derived from an EMBL/GenBank/DDBJ whole genome shotgun (WGS) entry which is preliminary data.</text>
</comment>
<gene>
    <name evidence="1" type="ORF">DYH56_06880</name>
</gene>
<evidence type="ECO:0000313" key="1">
    <source>
        <dbReference type="EMBL" id="REI41385.1"/>
    </source>
</evidence>
<reference evidence="1 2" key="1">
    <citation type="submission" date="2018-08" db="EMBL/GenBank/DDBJ databases">
        <title>Draft genome sequence of Psychrilyobacter sp. strain SD5 isolated from Black Sea water.</title>
        <authorList>
            <person name="Yadav S."/>
            <person name="Villanueva L."/>
            <person name="Damste J.S.S."/>
        </authorList>
    </citation>
    <scope>NUCLEOTIDE SEQUENCE [LARGE SCALE GENOMIC DNA]</scope>
    <source>
        <strain evidence="1 2">SD5</strain>
    </source>
</reference>
<dbReference type="EMBL" id="QUAJ01000010">
    <property type="protein sequence ID" value="REI41385.1"/>
    <property type="molecule type" value="Genomic_DNA"/>
</dbReference>
<protein>
    <submittedName>
        <fullName evidence="1">Uncharacterized protein</fullName>
    </submittedName>
</protein>
<accession>A0ABX9KHT3</accession>
<name>A0ABX9KHT3_9FUSO</name>
<keyword evidence="2" id="KW-1185">Reference proteome</keyword>
<evidence type="ECO:0000313" key="2">
    <source>
        <dbReference type="Proteomes" id="UP000263486"/>
    </source>
</evidence>
<proteinExistence type="predicted"/>
<organism evidence="1 2">
    <name type="scientific">Psychrilyobacter piezotolerans</name>
    <dbReference type="NCBI Taxonomy" id="2293438"/>
    <lineage>
        <taxon>Bacteria</taxon>
        <taxon>Fusobacteriati</taxon>
        <taxon>Fusobacteriota</taxon>
        <taxon>Fusobacteriia</taxon>
        <taxon>Fusobacteriales</taxon>
        <taxon>Fusobacteriaceae</taxon>
        <taxon>Psychrilyobacter</taxon>
    </lineage>
</organism>